<name>A0A6L8MQ81_9BURK</name>
<proteinExistence type="predicted"/>
<dbReference type="Gene3D" id="1.10.10.60">
    <property type="entry name" value="Homeodomain-like"/>
    <property type="match status" value="1"/>
</dbReference>
<dbReference type="GO" id="GO:0003677">
    <property type="term" value="F:DNA binding"/>
    <property type="evidence" value="ECO:0007669"/>
    <property type="project" value="InterPro"/>
</dbReference>
<dbReference type="SUPFAM" id="SSF46689">
    <property type="entry name" value="Homeodomain-like"/>
    <property type="match status" value="1"/>
</dbReference>
<dbReference type="GO" id="GO:0006313">
    <property type="term" value="P:DNA transposition"/>
    <property type="evidence" value="ECO:0007669"/>
    <property type="project" value="InterPro"/>
</dbReference>
<dbReference type="AlphaFoldDB" id="A0A6L8MQ81"/>
<accession>A0A6L8MQ81</accession>
<dbReference type="InterPro" id="IPR009057">
    <property type="entry name" value="Homeodomain-like_sf"/>
</dbReference>
<protein>
    <submittedName>
        <fullName evidence="1">Transposase</fullName>
    </submittedName>
</protein>
<dbReference type="EMBL" id="WWCP01000019">
    <property type="protein sequence ID" value="MYM83495.1"/>
    <property type="molecule type" value="Genomic_DNA"/>
</dbReference>
<dbReference type="Proteomes" id="UP000474565">
    <property type="component" value="Unassembled WGS sequence"/>
</dbReference>
<dbReference type="InterPro" id="IPR002514">
    <property type="entry name" value="Transposase_8"/>
</dbReference>
<gene>
    <name evidence="1" type="ORF">GTP44_16215</name>
</gene>
<reference evidence="1 2" key="1">
    <citation type="submission" date="2019-12" db="EMBL/GenBank/DDBJ databases">
        <title>Novel species isolated from a subtropical stream in China.</title>
        <authorList>
            <person name="Lu H."/>
        </authorList>
    </citation>
    <scope>NUCLEOTIDE SEQUENCE [LARGE SCALE GENOMIC DNA]</scope>
    <source>
        <strain evidence="1 2">FT50W</strain>
    </source>
</reference>
<evidence type="ECO:0000313" key="2">
    <source>
        <dbReference type="Proteomes" id="UP000474565"/>
    </source>
</evidence>
<dbReference type="Pfam" id="PF01527">
    <property type="entry name" value="HTH_Tnp_1"/>
    <property type="match status" value="1"/>
</dbReference>
<organism evidence="1 2">
    <name type="scientific">Duganella lactea</name>
    <dbReference type="NCBI Taxonomy" id="2692173"/>
    <lineage>
        <taxon>Bacteria</taxon>
        <taxon>Pseudomonadati</taxon>
        <taxon>Pseudomonadota</taxon>
        <taxon>Betaproteobacteria</taxon>
        <taxon>Burkholderiales</taxon>
        <taxon>Oxalobacteraceae</taxon>
        <taxon>Telluria group</taxon>
        <taxon>Duganella</taxon>
    </lineage>
</organism>
<feature type="non-terminal residue" evidence="1">
    <location>
        <position position="117"/>
    </location>
</feature>
<comment type="caution">
    <text evidence="1">The sequence shown here is derived from an EMBL/GenBank/DDBJ whole genome shotgun (WGS) entry which is preliminary data.</text>
</comment>
<evidence type="ECO:0000313" key="1">
    <source>
        <dbReference type="EMBL" id="MYM83495.1"/>
    </source>
</evidence>
<dbReference type="GO" id="GO:0004803">
    <property type="term" value="F:transposase activity"/>
    <property type="evidence" value="ECO:0007669"/>
    <property type="project" value="InterPro"/>
</dbReference>
<sequence>MSKSEKRKYTRTREFRAEAVKLVLEQGMTLEEASASLALPKGTLANWVSAAKRGGDAAVRPGGRSVSELEAEVARLRKIVKNRGHFPSDEAATKLLFLALRNIEKDWKMPQRTWKLA</sequence>